<keyword evidence="9" id="KW-1185">Reference proteome</keyword>
<dbReference type="InterPro" id="IPR006073">
    <property type="entry name" value="GTP-bd"/>
</dbReference>
<evidence type="ECO:0000256" key="5">
    <source>
        <dbReference type="SAM" id="MobiDB-lite"/>
    </source>
</evidence>
<feature type="region of interest" description="Disordered" evidence="5">
    <location>
        <begin position="67"/>
        <end position="87"/>
    </location>
</feature>
<evidence type="ECO:0000256" key="3">
    <source>
        <dbReference type="ARBA" id="ARBA00023134"/>
    </source>
</evidence>
<feature type="region of interest" description="Disordered" evidence="5">
    <location>
        <begin position="1"/>
        <end position="50"/>
    </location>
</feature>
<dbReference type="Pfam" id="PF08701">
    <property type="entry name" value="GN3L_Grn1"/>
    <property type="match status" value="1"/>
</dbReference>
<dbReference type="OrthoDB" id="10266128at2759"/>
<keyword evidence="2" id="KW-0547">Nucleotide-binding</keyword>
<evidence type="ECO:0000259" key="6">
    <source>
        <dbReference type="Pfam" id="PF01926"/>
    </source>
</evidence>
<feature type="domain" description="Guanine nucleotide-binding protein-like 3 N-terminal" evidence="7">
    <location>
        <begin position="9"/>
        <end position="75"/>
    </location>
</feature>
<dbReference type="PANTHER" id="PTHR11089">
    <property type="entry name" value="GTP-BINDING PROTEIN-RELATED"/>
    <property type="match status" value="1"/>
</dbReference>
<reference evidence="8 9" key="1">
    <citation type="journal article" date="2015" name="Fungal Genet. Biol.">
        <title>Evolution of novel wood decay mechanisms in Agaricales revealed by the genome sequences of Fistulina hepatica and Cylindrobasidium torrendii.</title>
        <authorList>
            <person name="Floudas D."/>
            <person name="Held B.W."/>
            <person name="Riley R."/>
            <person name="Nagy L.G."/>
            <person name="Koehler G."/>
            <person name="Ransdell A.S."/>
            <person name="Younus H."/>
            <person name="Chow J."/>
            <person name="Chiniquy J."/>
            <person name="Lipzen A."/>
            <person name="Tritt A."/>
            <person name="Sun H."/>
            <person name="Haridas S."/>
            <person name="LaButti K."/>
            <person name="Ohm R.A."/>
            <person name="Kues U."/>
            <person name="Blanchette R.A."/>
            <person name="Grigoriev I.V."/>
            <person name="Minto R.E."/>
            <person name="Hibbett D.S."/>
        </authorList>
    </citation>
    <scope>NUCLEOTIDE SEQUENCE [LARGE SCALE GENOMIC DNA]</scope>
    <source>
        <strain evidence="8 9">ATCC 64428</strain>
    </source>
</reference>
<evidence type="ECO:0000256" key="4">
    <source>
        <dbReference type="ARBA" id="ARBA00023242"/>
    </source>
</evidence>
<dbReference type="InterPro" id="IPR014813">
    <property type="entry name" value="Gnl3_N_dom"/>
</dbReference>
<feature type="domain" description="G" evidence="6">
    <location>
        <begin position="261"/>
        <end position="324"/>
    </location>
</feature>
<dbReference type="Proteomes" id="UP000054144">
    <property type="component" value="Unassembled WGS sequence"/>
</dbReference>
<dbReference type="Gene3D" id="3.40.50.300">
    <property type="entry name" value="P-loop containing nucleotide triphosphate hydrolases"/>
    <property type="match status" value="1"/>
</dbReference>
<gene>
    <name evidence="8" type="ORF">FISHEDRAFT_48320</name>
</gene>
<dbReference type="InterPro" id="IPR050755">
    <property type="entry name" value="TRAFAC_YlqF/YawG_RiboMat"/>
</dbReference>
<dbReference type="PANTHER" id="PTHR11089:SF30">
    <property type="entry name" value="GUANINE NUCLEOTIDE-BINDING PROTEIN-LIKE 3 HOMOLOG"/>
    <property type="match status" value="1"/>
</dbReference>
<evidence type="ECO:0000313" key="8">
    <source>
        <dbReference type="EMBL" id="KIY45968.1"/>
    </source>
</evidence>
<evidence type="ECO:0000256" key="1">
    <source>
        <dbReference type="ARBA" id="ARBA00004123"/>
    </source>
</evidence>
<evidence type="ECO:0000256" key="2">
    <source>
        <dbReference type="ARBA" id="ARBA00022741"/>
    </source>
</evidence>
<dbReference type="GO" id="GO:0005730">
    <property type="term" value="C:nucleolus"/>
    <property type="evidence" value="ECO:0007669"/>
    <property type="project" value="TreeGrafter"/>
</dbReference>
<dbReference type="EMBL" id="KN882045">
    <property type="protein sequence ID" value="KIY45968.1"/>
    <property type="molecule type" value="Genomic_DNA"/>
</dbReference>
<evidence type="ECO:0000313" key="9">
    <source>
        <dbReference type="Proteomes" id="UP000054144"/>
    </source>
</evidence>
<protein>
    <recommendedName>
        <fullName evidence="10">P-loop containing nucleoside triphosphate hydrolase protein</fullName>
    </recommendedName>
</protein>
<dbReference type="AlphaFoldDB" id="A0A0D7A577"/>
<dbReference type="InterPro" id="IPR027417">
    <property type="entry name" value="P-loop_NTPase"/>
</dbReference>
<keyword evidence="3" id="KW-0342">GTP-binding</keyword>
<organism evidence="8 9">
    <name type="scientific">Fistulina hepatica ATCC 64428</name>
    <dbReference type="NCBI Taxonomy" id="1128425"/>
    <lineage>
        <taxon>Eukaryota</taxon>
        <taxon>Fungi</taxon>
        <taxon>Dikarya</taxon>
        <taxon>Basidiomycota</taxon>
        <taxon>Agaricomycotina</taxon>
        <taxon>Agaricomycetes</taxon>
        <taxon>Agaricomycetidae</taxon>
        <taxon>Agaricales</taxon>
        <taxon>Fistulinaceae</taxon>
        <taxon>Fistulina</taxon>
    </lineage>
</organism>
<evidence type="ECO:0008006" key="10">
    <source>
        <dbReference type="Google" id="ProtNLM"/>
    </source>
</evidence>
<evidence type="ECO:0000259" key="7">
    <source>
        <dbReference type="Pfam" id="PF08701"/>
    </source>
</evidence>
<sequence>ETSRRGTTNDRRKISQKVRETRKKRTKEAKKTTQWKSKHKKDPGIPNNYPFKDEILAEIAEQRRLVTSAGEAERSAGEAGPAVAEKDDEHFDGVASISAKLIAKAAPVQRTEAVVEFDSEGEGDMPPTLINHDYPNLRSILDNSDVLIQVLDARDPLLFRSAHLEELAREKNLKVLCILNKIDLCPRESLQSWLAHLRHEYPTFLFRSASSSLPQPPPIPGKSKGKSKESSNDAVGVANILSLLDSWASTKENNSLKVAVAGKSSFINSLVERKTLHAYTVSTSVRGPTTTELPQEVVLERNGKTIHLVDTPGYLWEKSGDDMDASVSRSRDILARNRGRIDRLKDPIPPVEVITSRANVQDLMLLYALPAFEQDNTSAFLAGVGRSSHLVKKNGVDLNGAARAVLRDWNIGRIKWYSTPSTAASKTQHDAQLQLLYDADEPIMSSISTRKELRKNGGLVKLRPGSIDTRRVLLDAPWIQADSDDESDDGADDDDDVDVEGDDDAEKGEGVDSDEEHEEHDADAHIVSSLSPPPSAKRKRAITAPTPRKKVTFEKSTPSTTAVPLKSALKKTASQPPQNPVTKTPSKVMKVSKSSKVKTLANVPKKGVPSVQVPQDGYDFGKFF</sequence>
<keyword evidence="4" id="KW-0539">Nucleus</keyword>
<feature type="compositionally biased region" description="Acidic residues" evidence="5">
    <location>
        <begin position="482"/>
        <end position="518"/>
    </location>
</feature>
<dbReference type="GO" id="GO:0005525">
    <property type="term" value="F:GTP binding"/>
    <property type="evidence" value="ECO:0007669"/>
    <property type="project" value="UniProtKB-KW"/>
</dbReference>
<name>A0A0D7A577_9AGAR</name>
<proteinExistence type="predicted"/>
<accession>A0A0D7A577</accession>
<feature type="region of interest" description="Disordered" evidence="5">
    <location>
        <begin position="478"/>
        <end position="595"/>
    </location>
</feature>
<dbReference type="SUPFAM" id="SSF52540">
    <property type="entry name" value="P-loop containing nucleoside triphosphate hydrolases"/>
    <property type="match status" value="1"/>
</dbReference>
<dbReference type="Pfam" id="PF01926">
    <property type="entry name" value="MMR_HSR1"/>
    <property type="match status" value="1"/>
</dbReference>
<feature type="non-terminal residue" evidence="8">
    <location>
        <position position="1"/>
    </location>
</feature>
<feature type="region of interest" description="Disordered" evidence="5">
    <location>
        <begin position="209"/>
        <end position="231"/>
    </location>
</feature>
<feature type="compositionally biased region" description="Basic and acidic residues" evidence="5">
    <location>
        <begin position="1"/>
        <end position="19"/>
    </location>
</feature>
<comment type="subcellular location">
    <subcellularLocation>
        <location evidence="1">Nucleus</location>
    </subcellularLocation>
</comment>
<feature type="compositionally biased region" description="Low complexity" evidence="5">
    <location>
        <begin position="580"/>
        <end position="595"/>
    </location>
</feature>